<name>A0AA38Z9Q8_VITRO</name>
<accession>A0AA38Z9Q8</accession>
<keyword evidence="2" id="KW-1185">Reference proteome</keyword>
<protein>
    <submittedName>
        <fullName evidence="1">Uncharacterized protein</fullName>
    </submittedName>
</protein>
<organism evidence="1 2">
    <name type="scientific">Vitis rotundifolia</name>
    <name type="common">Muscadine grape</name>
    <dbReference type="NCBI Taxonomy" id="103349"/>
    <lineage>
        <taxon>Eukaryota</taxon>
        <taxon>Viridiplantae</taxon>
        <taxon>Streptophyta</taxon>
        <taxon>Embryophyta</taxon>
        <taxon>Tracheophyta</taxon>
        <taxon>Spermatophyta</taxon>
        <taxon>Magnoliopsida</taxon>
        <taxon>eudicotyledons</taxon>
        <taxon>Gunneridae</taxon>
        <taxon>Pentapetalae</taxon>
        <taxon>rosids</taxon>
        <taxon>Vitales</taxon>
        <taxon>Vitaceae</taxon>
        <taxon>Viteae</taxon>
        <taxon>Vitis</taxon>
    </lineage>
</organism>
<reference evidence="1 2" key="1">
    <citation type="journal article" date="2023" name="BMC Biotechnol.">
        <title>Vitis rotundifolia cv Carlos genome sequencing.</title>
        <authorList>
            <person name="Huff M."/>
            <person name="Hulse-Kemp A."/>
            <person name="Scheffler B."/>
            <person name="Youngblood R."/>
            <person name="Simpson S."/>
            <person name="Babiker E."/>
            <person name="Staton M."/>
        </authorList>
    </citation>
    <scope>NUCLEOTIDE SEQUENCE [LARGE SCALE GENOMIC DNA]</scope>
    <source>
        <tissue evidence="1">Leaf</tissue>
    </source>
</reference>
<dbReference type="Proteomes" id="UP001168098">
    <property type="component" value="Unassembled WGS sequence"/>
</dbReference>
<dbReference type="AlphaFoldDB" id="A0AA38Z9Q8"/>
<sequence length="85" mass="9312">MVATASLANITPEENRCPGLMTESLYLIWTLLMEILIKDSNYGGLPSFDLDIDEVPTSVAVNGIPNSELLSFLDGIRMTKFTESS</sequence>
<comment type="caution">
    <text evidence="1">The sequence shown here is derived from an EMBL/GenBank/DDBJ whole genome shotgun (WGS) entry which is preliminary data.</text>
</comment>
<dbReference type="EMBL" id="JARBHA010000013">
    <property type="protein sequence ID" value="KAJ9685026.1"/>
    <property type="molecule type" value="Genomic_DNA"/>
</dbReference>
<gene>
    <name evidence="1" type="ORF">PVL29_017168</name>
</gene>
<evidence type="ECO:0000313" key="1">
    <source>
        <dbReference type="EMBL" id="KAJ9685026.1"/>
    </source>
</evidence>
<proteinExistence type="predicted"/>
<evidence type="ECO:0000313" key="2">
    <source>
        <dbReference type="Proteomes" id="UP001168098"/>
    </source>
</evidence>